<dbReference type="AlphaFoldDB" id="A0A2K0UM90"/>
<protein>
    <submittedName>
        <fullName evidence="1">Uncharacterized protein</fullName>
    </submittedName>
</protein>
<evidence type="ECO:0000313" key="2">
    <source>
        <dbReference type="Proteomes" id="UP000236290"/>
    </source>
</evidence>
<evidence type="ECO:0000313" key="1">
    <source>
        <dbReference type="EMBL" id="PNP58896.1"/>
    </source>
</evidence>
<dbReference type="OrthoDB" id="3513679at2759"/>
<comment type="caution">
    <text evidence="1">The sequence shown here is derived from an EMBL/GenBank/DDBJ whole genome shotgun (WGS) entry which is preliminary data.</text>
</comment>
<organism evidence="1 2">
    <name type="scientific">Trichoderma harzianum</name>
    <name type="common">Hypocrea lixii</name>
    <dbReference type="NCBI Taxonomy" id="5544"/>
    <lineage>
        <taxon>Eukaryota</taxon>
        <taxon>Fungi</taxon>
        <taxon>Dikarya</taxon>
        <taxon>Ascomycota</taxon>
        <taxon>Pezizomycotina</taxon>
        <taxon>Sordariomycetes</taxon>
        <taxon>Hypocreomycetidae</taxon>
        <taxon>Hypocreales</taxon>
        <taxon>Hypocreaceae</taxon>
        <taxon>Trichoderma</taxon>
    </lineage>
</organism>
<sequence>MQRIQGQLCGPDGQSLTGVTRDEFLWYLRTEREERHRWATRDPAVLYTYTAPVYDAAAANWLPDLPSYHWLDTCNKSVPVYMLPGERSGLLRVVLHNYIYRRWFRPYRSEIDYNRFICKFIYPQPQDYGETISLPMVHDIISINQAICAKVEAQRSVFMEEYNSYGRFQFQPRGISPACYILQPLFRALLILVSDKKYNKETSKTVGSLPVYLVRTGIEEGLSAPISFEPIATKILSHSEPGRAIEVTVETAIDFAMELEAREAAAFGLRPNPVTDWEPYEDEIEAWKSMGETEPLVGPNSQWVDSEKYPQWTGEGERCDSVKMVRLEEQQFRLQVKFDRRREEYMARQTAAESAAPEKLTG</sequence>
<dbReference type="Proteomes" id="UP000236290">
    <property type="component" value="Unassembled WGS sequence"/>
</dbReference>
<proteinExistence type="predicted"/>
<accession>A0A2K0UM90</accession>
<reference evidence="1 2" key="1">
    <citation type="submission" date="2017-02" db="EMBL/GenBank/DDBJ databases">
        <title>Genomes of Trichoderma spp. with biocontrol activity.</title>
        <authorList>
            <person name="Gardiner D."/>
            <person name="Kazan K."/>
            <person name="Vos C."/>
            <person name="Harvey P."/>
        </authorList>
    </citation>
    <scope>NUCLEOTIDE SEQUENCE [LARGE SCALE GENOMIC DNA]</scope>
    <source>
        <strain evidence="1 2">Tr1</strain>
    </source>
</reference>
<name>A0A2K0UM90_TRIHA</name>
<dbReference type="EMBL" id="MTYI01000016">
    <property type="protein sequence ID" value="PNP58896.1"/>
    <property type="molecule type" value="Genomic_DNA"/>
</dbReference>
<gene>
    <name evidence="1" type="ORF">THARTR1_01144</name>
</gene>